<accession>K0S7X0</accession>
<dbReference type="EMBL" id="AGNL01020084">
    <property type="protein sequence ID" value="EJK61375.1"/>
    <property type="molecule type" value="Genomic_DNA"/>
</dbReference>
<dbReference type="Proteomes" id="UP000266841">
    <property type="component" value="Unassembled WGS sequence"/>
</dbReference>
<evidence type="ECO:0000313" key="3">
    <source>
        <dbReference type="Proteomes" id="UP000266841"/>
    </source>
</evidence>
<gene>
    <name evidence="2" type="ORF">THAOC_18153</name>
</gene>
<keyword evidence="3" id="KW-1185">Reference proteome</keyword>
<organism evidence="2 3">
    <name type="scientific">Thalassiosira oceanica</name>
    <name type="common">Marine diatom</name>
    <dbReference type="NCBI Taxonomy" id="159749"/>
    <lineage>
        <taxon>Eukaryota</taxon>
        <taxon>Sar</taxon>
        <taxon>Stramenopiles</taxon>
        <taxon>Ochrophyta</taxon>
        <taxon>Bacillariophyta</taxon>
        <taxon>Coscinodiscophyceae</taxon>
        <taxon>Thalassiosirophycidae</taxon>
        <taxon>Thalassiosirales</taxon>
        <taxon>Thalassiosiraceae</taxon>
        <taxon>Thalassiosira</taxon>
    </lineage>
</organism>
<dbReference type="AlphaFoldDB" id="K0S7X0"/>
<reference evidence="2 3" key="1">
    <citation type="journal article" date="2012" name="Genome Biol.">
        <title>Genome and low-iron response of an oceanic diatom adapted to chronic iron limitation.</title>
        <authorList>
            <person name="Lommer M."/>
            <person name="Specht M."/>
            <person name="Roy A.S."/>
            <person name="Kraemer L."/>
            <person name="Andreson R."/>
            <person name="Gutowska M.A."/>
            <person name="Wolf J."/>
            <person name="Bergner S.V."/>
            <person name="Schilhabel M.B."/>
            <person name="Klostermeier U.C."/>
            <person name="Beiko R.G."/>
            <person name="Rosenstiel P."/>
            <person name="Hippler M."/>
            <person name="Laroche J."/>
        </authorList>
    </citation>
    <scope>NUCLEOTIDE SEQUENCE [LARGE SCALE GENOMIC DNA]</scope>
    <source>
        <strain evidence="2 3">CCMP1005</strain>
    </source>
</reference>
<evidence type="ECO:0000256" key="1">
    <source>
        <dbReference type="SAM" id="MobiDB-lite"/>
    </source>
</evidence>
<proteinExistence type="predicted"/>
<sequence length="269" mass="30076">MIASAMPRPSIRAAAGLQRPSVSRALPAFPSTIYLMMRARRVKPTDLQERNLPKGTIVGFNSAHWAPPSPPGELLVNLLLSPAPFYKHQCATCSSLKLVVLIFTTMLALTGYEISEDHGTNRRKSEDWRLAQLGNTPYTRPFARIRNIRFAATSVAGKCVTWLSGKTARDWVPSASEMDKLMTDGASMLFEVHGGRSQTNHPVNPSMCMQQRAGTRPSRKQDRPRQRLEHCPQRSERGAQKVHQLHDTLALKRRGITMDKKVSNLTKLL</sequence>
<feature type="compositionally biased region" description="Basic and acidic residues" evidence="1">
    <location>
        <begin position="219"/>
        <end position="241"/>
    </location>
</feature>
<feature type="region of interest" description="Disordered" evidence="1">
    <location>
        <begin position="195"/>
        <end position="241"/>
    </location>
</feature>
<protein>
    <submittedName>
        <fullName evidence="2">Uncharacterized protein</fullName>
    </submittedName>
</protein>
<evidence type="ECO:0000313" key="2">
    <source>
        <dbReference type="EMBL" id="EJK61375.1"/>
    </source>
</evidence>
<name>K0S7X0_THAOC</name>
<comment type="caution">
    <text evidence="2">The sequence shown here is derived from an EMBL/GenBank/DDBJ whole genome shotgun (WGS) entry which is preliminary data.</text>
</comment>
<feature type="compositionally biased region" description="Polar residues" evidence="1">
    <location>
        <begin position="196"/>
        <end position="213"/>
    </location>
</feature>